<dbReference type="InterPro" id="IPR016035">
    <property type="entry name" value="Acyl_Trfase/lysoPLipase"/>
</dbReference>
<keyword evidence="8" id="KW-1185">Reference proteome</keyword>
<dbReference type="InterPro" id="IPR002641">
    <property type="entry name" value="PNPLA_dom"/>
</dbReference>
<dbReference type="PANTHER" id="PTHR14226:SF57">
    <property type="entry name" value="BLR7027 PROTEIN"/>
    <property type="match status" value="1"/>
</dbReference>
<feature type="region of interest" description="Disordered" evidence="5">
    <location>
        <begin position="398"/>
        <end position="417"/>
    </location>
</feature>
<dbReference type="AlphaFoldDB" id="A0A4Q9GZL1"/>
<reference evidence="7 8" key="1">
    <citation type="submission" date="2019-02" db="EMBL/GenBank/DDBJ databases">
        <title>Aquabacterium sp. strain KMB7.</title>
        <authorList>
            <person name="Chen W.-M."/>
        </authorList>
    </citation>
    <scope>NUCLEOTIDE SEQUENCE [LARGE SCALE GENOMIC DNA]</scope>
    <source>
        <strain evidence="7 8">KMB7</strain>
    </source>
</reference>
<evidence type="ECO:0000256" key="5">
    <source>
        <dbReference type="SAM" id="MobiDB-lite"/>
    </source>
</evidence>
<dbReference type="SUPFAM" id="SSF52151">
    <property type="entry name" value="FabD/lysophospholipase-like"/>
    <property type="match status" value="1"/>
</dbReference>
<evidence type="ECO:0000256" key="2">
    <source>
        <dbReference type="ARBA" id="ARBA00022963"/>
    </source>
</evidence>
<keyword evidence="3 4" id="KW-0443">Lipid metabolism</keyword>
<dbReference type="Gene3D" id="3.40.1090.10">
    <property type="entry name" value="Cytosolic phospholipase A2 catalytic domain"/>
    <property type="match status" value="1"/>
</dbReference>
<evidence type="ECO:0000259" key="6">
    <source>
        <dbReference type="PROSITE" id="PS51635"/>
    </source>
</evidence>
<proteinExistence type="predicted"/>
<sequence length="471" mass="50743">MSLPGKNGLILTGGGARAAYQVGVLQALMLIRRDSGDPERGNPFRIICGTSAGALNGVALASRADRFEAAVRLMAELWRDMHCEQIYAADSLGVIRSGAQWLTLFSLGWAVARWRKVRPRSLLDNDPLRELLGDAIRFNRLPKLLEDGVLDALAVTASSYTTGEHVTFYDTAHDISPWTRSQRISVKDRITVDHLMASAAIPFIFPSQKLGVQGQPHYFGDGSMRQAAPISPAVHLGADRILVIGAGRLHEPTAQRQTIVEYPNLAQIAGHAMSSIFLDALAVDIERLQRVNRTLELLTPEQRAMTPLRPVDILVIAPSQRIDDIAARHLWALPPAVRAMLRAVGVYGRGKTARGTALASYLLFESSFTRELIHLGFTDAMAKRQEVQAFFGWGAPGSEGPGGMSGGASGGEGLTQRSGAFRFPKADAEADEPAETAPAGGLALVDAAGEPLESAHFPKRGDRGSMESFAL</sequence>
<evidence type="ECO:0000313" key="7">
    <source>
        <dbReference type="EMBL" id="TBO30285.1"/>
    </source>
</evidence>
<dbReference type="InterPro" id="IPR050301">
    <property type="entry name" value="NTE"/>
</dbReference>
<comment type="caution">
    <text evidence="4">Lacks conserved residue(s) required for the propagation of feature annotation.</text>
</comment>
<dbReference type="GO" id="GO:0016042">
    <property type="term" value="P:lipid catabolic process"/>
    <property type="evidence" value="ECO:0007669"/>
    <property type="project" value="UniProtKB-UniRule"/>
</dbReference>
<evidence type="ECO:0000256" key="4">
    <source>
        <dbReference type="PROSITE-ProRule" id="PRU01161"/>
    </source>
</evidence>
<feature type="active site" description="Proton acceptor" evidence="4">
    <location>
        <position position="221"/>
    </location>
</feature>
<accession>A0A4Q9GZL1</accession>
<dbReference type="RefSeq" id="WP_130968277.1">
    <property type="nucleotide sequence ID" value="NZ_SIXI01000004.1"/>
</dbReference>
<feature type="active site" description="Nucleophile" evidence="4">
    <location>
        <position position="51"/>
    </location>
</feature>
<keyword evidence="1 4" id="KW-0378">Hydrolase</keyword>
<evidence type="ECO:0000256" key="3">
    <source>
        <dbReference type="ARBA" id="ARBA00023098"/>
    </source>
</evidence>
<dbReference type="OrthoDB" id="9798773at2"/>
<dbReference type="Proteomes" id="UP000292120">
    <property type="component" value="Unassembled WGS sequence"/>
</dbReference>
<dbReference type="PROSITE" id="PS51635">
    <property type="entry name" value="PNPLA"/>
    <property type="match status" value="1"/>
</dbReference>
<dbReference type="PANTHER" id="PTHR14226">
    <property type="entry name" value="NEUROPATHY TARGET ESTERASE/SWISS CHEESE D.MELANOGASTER"/>
    <property type="match status" value="1"/>
</dbReference>
<evidence type="ECO:0000313" key="8">
    <source>
        <dbReference type="Proteomes" id="UP000292120"/>
    </source>
</evidence>
<feature type="domain" description="PNPLA" evidence="6">
    <location>
        <begin position="9"/>
        <end position="234"/>
    </location>
</feature>
<feature type="compositionally biased region" description="Gly residues" evidence="5">
    <location>
        <begin position="398"/>
        <end position="413"/>
    </location>
</feature>
<feature type="region of interest" description="Disordered" evidence="5">
    <location>
        <begin position="426"/>
        <end position="445"/>
    </location>
</feature>
<dbReference type="GO" id="GO:0016787">
    <property type="term" value="F:hydrolase activity"/>
    <property type="evidence" value="ECO:0007669"/>
    <property type="project" value="UniProtKB-UniRule"/>
</dbReference>
<feature type="short sequence motif" description="GXSXG" evidence="4">
    <location>
        <begin position="49"/>
        <end position="53"/>
    </location>
</feature>
<name>A0A4Q9GZL1_9BURK</name>
<dbReference type="Pfam" id="PF01734">
    <property type="entry name" value="Patatin"/>
    <property type="match status" value="1"/>
</dbReference>
<gene>
    <name evidence="7" type="ORF">EYS42_11375</name>
</gene>
<organism evidence="7 8">
    <name type="scientific">Aquabacterium lacunae</name>
    <dbReference type="NCBI Taxonomy" id="2528630"/>
    <lineage>
        <taxon>Bacteria</taxon>
        <taxon>Pseudomonadati</taxon>
        <taxon>Pseudomonadota</taxon>
        <taxon>Betaproteobacteria</taxon>
        <taxon>Burkholderiales</taxon>
        <taxon>Aquabacterium</taxon>
    </lineage>
</organism>
<evidence type="ECO:0000256" key="1">
    <source>
        <dbReference type="ARBA" id="ARBA00022801"/>
    </source>
</evidence>
<keyword evidence="2 4" id="KW-0442">Lipid degradation</keyword>
<comment type="caution">
    <text evidence="7">The sequence shown here is derived from an EMBL/GenBank/DDBJ whole genome shotgun (WGS) entry which is preliminary data.</text>
</comment>
<protein>
    <submittedName>
        <fullName evidence="7">Patatin-like phospholipase family protein</fullName>
    </submittedName>
</protein>
<dbReference type="EMBL" id="SIXI01000004">
    <property type="protein sequence ID" value="TBO30285.1"/>
    <property type="molecule type" value="Genomic_DNA"/>
</dbReference>